<evidence type="ECO:0000313" key="3">
    <source>
        <dbReference type="EMBL" id="EJT77737.1"/>
    </source>
</evidence>
<accession>J3NNI6</accession>
<dbReference type="GeneID" id="20343300"/>
<feature type="chain" id="PRO_5015094291" description="GPI anchored cell wall protein" evidence="2">
    <location>
        <begin position="19"/>
        <end position="207"/>
    </location>
</feature>
<feature type="region of interest" description="Disordered" evidence="1">
    <location>
        <begin position="155"/>
        <end position="187"/>
    </location>
</feature>
<dbReference type="PANTHER" id="PTHR40640:SF1">
    <property type="entry name" value="ANCHORED GLYCOPROTEIN, PUTATIVE (AFU_ORTHOLOGUE AFUA_8G04860)-RELATED"/>
    <property type="match status" value="1"/>
</dbReference>
<dbReference type="EnsemblFungi" id="EJT77737">
    <property type="protein sequence ID" value="EJT77737"/>
    <property type="gene ID" value="GGTG_02842"/>
</dbReference>
<reference evidence="5" key="1">
    <citation type="submission" date="2010-07" db="EMBL/GenBank/DDBJ databases">
        <title>The genome sequence of Gaeumannomyces graminis var. tritici strain R3-111a-1.</title>
        <authorList>
            <consortium name="The Broad Institute Genome Sequencing Platform"/>
            <person name="Ma L.-J."/>
            <person name="Dead R."/>
            <person name="Young S."/>
            <person name="Zeng Q."/>
            <person name="Koehrsen M."/>
            <person name="Alvarado L."/>
            <person name="Berlin A."/>
            <person name="Chapman S.B."/>
            <person name="Chen Z."/>
            <person name="Freedman E."/>
            <person name="Gellesch M."/>
            <person name="Goldberg J."/>
            <person name="Griggs A."/>
            <person name="Gujja S."/>
            <person name="Heilman E.R."/>
            <person name="Heiman D."/>
            <person name="Hepburn T."/>
            <person name="Howarth C."/>
            <person name="Jen D."/>
            <person name="Larson L."/>
            <person name="Mehta T."/>
            <person name="Neiman D."/>
            <person name="Pearson M."/>
            <person name="Roberts A."/>
            <person name="Saif S."/>
            <person name="Shea T."/>
            <person name="Shenoy N."/>
            <person name="Sisk P."/>
            <person name="Stolte C."/>
            <person name="Sykes S."/>
            <person name="Walk T."/>
            <person name="White J."/>
            <person name="Yandava C."/>
            <person name="Haas B."/>
            <person name="Nusbaum C."/>
            <person name="Birren B."/>
        </authorList>
    </citation>
    <scope>NUCLEOTIDE SEQUENCE [LARGE SCALE GENOMIC DNA]</scope>
    <source>
        <strain evidence="5">R3-111a-1</strain>
    </source>
</reference>
<evidence type="ECO:0000256" key="1">
    <source>
        <dbReference type="SAM" id="MobiDB-lite"/>
    </source>
</evidence>
<reference evidence="3" key="2">
    <citation type="submission" date="2010-07" db="EMBL/GenBank/DDBJ databases">
        <authorList>
            <consortium name="The Broad Institute Genome Sequencing Platform"/>
            <consortium name="Broad Institute Genome Sequencing Center for Infectious Disease"/>
            <person name="Ma L.-J."/>
            <person name="Dead R."/>
            <person name="Young S."/>
            <person name="Zeng Q."/>
            <person name="Koehrsen M."/>
            <person name="Alvarado L."/>
            <person name="Berlin A."/>
            <person name="Chapman S.B."/>
            <person name="Chen Z."/>
            <person name="Freedman E."/>
            <person name="Gellesch M."/>
            <person name="Goldberg J."/>
            <person name="Griggs A."/>
            <person name="Gujja S."/>
            <person name="Heilman E.R."/>
            <person name="Heiman D."/>
            <person name="Hepburn T."/>
            <person name="Howarth C."/>
            <person name="Jen D."/>
            <person name="Larson L."/>
            <person name="Mehta T."/>
            <person name="Neiman D."/>
            <person name="Pearson M."/>
            <person name="Roberts A."/>
            <person name="Saif S."/>
            <person name="Shea T."/>
            <person name="Shenoy N."/>
            <person name="Sisk P."/>
            <person name="Stolte C."/>
            <person name="Sykes S."/>
            <person name="Walk T."/>
            <person name="White J."/>
            <person name="Yandava C."/>
            <person name="Haas B."/>
            <person name="Nusbaum C."/>
            <person name="Birren B."/>
        </authorList>
    </citation>
    <scope>NUCLEOTIDE SEQUENCE</scope>
    <source>
        <strain evidence="3">R3-111a-1</strain>
    </source>
</reference>
<keyword evidence="2" id="KW-0732">Signal</keyword>
<dbReference type="Proteomes" id="UP000006039">
    <property type="component" value="Unassembled WGS sequence"/>
</dbReference>
<reference evidence="4" key="5">
    <citation type="submission" date="2018-04" db="UniProtKB">
        <authorList>
            <consortium name="EnsemblFungi"/>
        </authorList>
    </citation>
    <scope>IDENTIFICATION</scope>
    <source>
        <strain evidence="4">R3-111a-1</strain>
    </source>
</reference>
<feature type="signal peptide" evidence="2">
    <location>
        <begin position="1"/>
        <end position="18"/>
    </location>
</feature>
<dbReference type="EMBL" id="GL385396">
    <property type="protein sequence ID" value="EJT77737.1"/>
    <property type="molecule type" value="Genomic_DNA"/>
</dbReference>
<keyword evidence="5" id="KW-1185">Reference proteome</keyword>
<proteinExistence type="predicted"/>
<gene>
    <name evidence="4" type="primary">20343300</name>
    <name evidence="3" type="ORF">GGTG_02842</name>
</gene>
<dbReference type="OrthoDB" id="10541677at2759"/>
<name>J3NNI6_GAET3</name>
<dbReference type="RefSeq" id="XP_009218882.1">
    <property type="nucleotide sequence ID" value="XM_009220618.1"/>
</dbReference>
<reference evidence="3" key="3">
    <citation type="submission" date="2010-09" db="EMBL/GenBank/DDBJ databases">
        <title>Annotation of Gaeumannomyces graminis var. tritici R3-111a-1.</title>
        <authorList>
            <consortium name="The Broad Institute Genome Sequencing Platform"/>
            <person name="Ma L.-J."/>
            <person name="Dead R."/>
            <person name="Young S.K."/>
            <person name="Zeng Q."/>
            <person name="Gargeya S."/>
            <person name="Fitzgerald M."/>
            <person name="Haas B."/>
            <person name="Abouelleil A."/>
            <person name="Alvarado L."/>
            <person name="Arachchi H.M."/>
            <person name="Berlin A."/>
            <person name="Brown A."/>
            <person name="Chapman S.B."/>
            <person name="Chen Z."/>
            <person name="Dunbar C."/>
            <person name="Freedman E."/>
            <person name="Gearin G."/>
            <person name="Gellesch M."/>
            <person name="Goldberg J."/>
            <person name="Griggs A."/>
            <person name="Gujja S."/>
            <person name="Heiman D."/>
            <person name="Howarth C."/>
            <person name="Larson L."/>
            <person name="Lui A."/>
            <person name="MacDonald P.J.P."/>
            <person name="Mehta T."/>
            <person name="Montmayeur A."/>
            <person name="Murphy C."/>
            <person name="Neiman D."/>
            <person name="Pearson M."/>
            <person name="Priest M."/>
            <person name="Roberts A."/>
            <person name="Saif S."/>
            <person name="Shea T."/>
            <person name="Shenoy N."/>
            <person name="Sisk P."/>
            <person name="Stolte C."/>
            <person name="Sykes S."/>
            <person name="Yandava C."/>
            <person name="Wortman J."/>
            <person name="Nusbaum C."/>
            <person name="Birren B."/>
        </authorList>
    </citation>
    <scope>NUCLEOTIDE SEQUENCE</scope>
    <source>
        <strain evidence="3">R3-111a-1</strain>
    </source>
</reference>
<evidence type="ECO:0000313" key="5">
    <source>
        <dbReference type="Proteomes" id="UP000006039"/>
    </source>
</evidence>
<dbReference type="PANTHER" id="PTHR40640">
    <property type="entry name" value="ANCHORED GLYCOPROTEIN, PUTATIVE (AFU_ORTHOLOGUE AFUA_8G04860)-RELATED"/>
    <property type="match status" value="1"/>
</dbReference>
<dbReference type="VEuPathDB" id="FungiDB:GGTG_02842"/>
<dbReference type="HOGENOM" id="CLU_1326446_0_0_1"/>
<evidence type="ECO:0000256" key="2">
    <source>
        <dbReference type="SAM" id="SignalP"/>
    </source>
</evidence>
<evidence type="ECO:0000313" key="4">
    <source>
        <dbReference type="EnsemblFungi" id="EJT77737"/>
    </source>
</evidence>
<feature type="compositionally biased region" description="Low complexity" evidence="1">
    <location>
        <begin position="155"/>
        <end position="185"/>
    </location>
</feature>
<organism evidence="3">
    <name type="scientific">Gaeumannomyces tritici (strain R3-111a-1)</name>
    <name type="common">Wheat and barley take-all root rot fungus</name>
    <name type="synonym">Gaeumannomyces graminis var. tritici</name>
    <dbReference type="NCBI Taxonomy" id="644352"/>
    <lineage>
        <taxon>Eukaryota</taxon>
        <taxon>Fungi</taxon>
        <taxon>Dikarya</taxon>
        <taxon>Ascomycota</taxon>
        <taxon>Pezizomycotina</taxon>
        <taxon>Sordariomycetes</taxon>
        <taxon>Sordariomycetidae</taxon>
        <taxon>Magnaporthales</taxon>
        <taxon>Magnaporthaceae</taxon>
        <taxon>Gaeumannomyces</taxon>
    </lineage>
</organism>
<dbReference type="AlphaFoldDB" id="J3NNI6"/>
<sequence length="207" mass="20292">MHQSVLLATAAMAGLSAAQVVTMHLPAWGDGSKALGSVISSGKDKATYSMTCADTATTAFCPFGKNFHVTSAPSTIIFSQTMQLEGSLAASGSVVSASEVLDITCSSTNDATLSCTGAMKLMSGSSTVTSTTIEDTATDATSFLVAVTMTDRLPGATGAAAPAPTGTGGSNNPASTASSTSRNAGPRATQNAVLAGVAALVGGAAML</sequence>
<evidence type="ECO:0008006" key="6">
    <source>
        <dbReference type="Google" id="ProtNLM"/>
    </source>
</evidence>
<protein>
    <recommendedName>
        <fullName evidence="6">GPI anchored cell wall protein</fullName>
    </recommendedName>
</protein>
<reference evidence="4" key="4">
    <citation type="journal article" date="2015" name="G3 (Bethesda)">
        <title>Genome sequences of three phytopathogenic species of the Magnaporthaceae family of fungi.</title>
        <authorList>
            <person name="Okagaki L.H."/>
            <person name="Nunes C.C."/>
            <person name="Sailsbery J."/>
            <person name="Clay B."/>
            <person name="Brown D."/>
            <person name="John T."/>
            <person name="Oh Y."/>
            <person name="Young N."/>
            <person name="Fitzgerald M."/>
            <person name="Haas B.J."/>
            <person name="Zeng Q."/>
            <person name="Young S."/>
            <person name="Adiconis X."/>
            <person name="Fan L."/>
            <person name="Levin J.Z."/>
            <person name="Mitchell T.K."/>
            <person name="Okubara P.A."/>
            <person name="Farman M.L."/>
            <person name="Kohn L.M."/>
            <person name="Birren B."/>
            <person name="Ma L.-J."/>
            <person name="Dean R.A."/>
        </authorList>
    </citation>
    <scope>NUCLEOTIDE SEQUENCE</scope>
    <source>
        <strain evidence="4">R3-111a-1</strain>
    </source>
</reference>
<dbReference type="STRING" id="644352.J3NNI6"/>
<dbReference type="eggNOG" id="ENOG502RM0Y">
    <property type="taxonomic scope" value="Eukaryota"/>
</dbReference>